<feature type="compositionally biased region" description="Polar residues" evidence="1">
    <location>
        <begin position="1"/>
        <end position="29"/>
    </location>
</feature>
<dbReference type="AlphaFoldDB" id="A0A1L0BA23"/>
<feature type="region of interest" description="Disordered" evidence="1">
    <location>
        <begin position="1"/>
        <end position="83"/>
    </location>
</feature>
<protein>
    <submittedName>
        <fullName evidence="2">CIC11C00000004496</fullName>
    </submittedName>
</protein>
<evidence type="ECO:0000256" key="1">
    <source>
        <dbReference type="SAM" id="MobiDB-lite"/>
    </source>
</evidence>
<name>A0A1L0BA23_9ASCO</name>
<dbReference type="EMBL" id="LT635764">
    <property type="protein sequence ID" value="SGZ48435.1"/>
    <property type="molecule type" value="Genomic_DNA"/>
</dbReference>
<evidence type="ECO:0000313" key="3">
    <source>
        <dbReference type="Proteomes" id="UP000182259"/>
    </source>
</evidence>
<reference evidence="3" key="1">
    <citation type="submission" date="2016-10" db="EMBL/GenBank/DDBJ databases">
        <authorList>
            <person name="Geijer C."/>
            <person name="Jareborg N."/>
            <person name="Dainat J."/>
        </authorList>
    </citation>
    <scope>NUCLEOTIDE SEQUENCE [LARGE SCALE GENOMIC DNA]</scope>
    <source>
        <strain evidence="3">PYCC 4715</strain>
    </source>
</reference>
<dbReference type="Proteomes" id="UP000182259">
    <property type="component" value="Chromosome I"/>
</dbReference>
<proteinExistence type="predicted"/>
<accession>A0A1L0BA23</accession>
<organism evidence="2 3">
    <name type="scientific">Sungouiella intermedia</name>
    <dbReference type="NCBI Taxonomy" id="45354"/>
    <lineage>
        <taxon>Eukaryota</taxon>
        <taxon>Fungi</taxon>
        <taxon>Dikarya</taxon>
        <taxon>Ascomycota</taxon>
        <taxon>Saccharomycotina</taxon>
        <taxon>Pichiomycetes</taxon>
        <taxon>Metschnikowiaceae</taxon>
        <taxon>Sungouiella</taxon>
    </lineage>
</organism>
<gene>
    <name evidence="2" type="ORF">SAMEA4029009_CIC11G00000004496</name>
</gene>
<sequence>MQNVISLLQQNKGPSPQMSQAQPNFSGYGQNPPPPPPSQNVAQPINSLLSSLQSNQNNYNGNQQQPGQNPSSALMDMLARLGK</sequence>
<feature type="compositionally biased region" description="Low complexity" evidence="1">
    <location>
        <begin position="43"/>
        <end position="72"/>
    </location>
</feature>
<evidence type="ECO:0000313" key="2">
    <source>
        <dbReference type="EMBL" id="SGZ48435.1"/>
    </source>
</evidence>